<dbReference type="PROSITE" id="PS50983">
    <property type="entry name" value="FE_B12_PBP"/>
    <property type="match status" value="1"/>
</dbReference>
<reference evidence="4" key="2">
    <citation type="journal article" date="2021" name="PeerJ">
        <title>Extensive microbial diversity within the chicken gut microbiome revealed by metagenomics and culture.</title>
        <authorList>
            <person name="Gilroy R."/>
            <person name="Ravi A."/>
            <person name="Getino M."/>
            <person name="Pursley I."/>
            <person name="Horton D.L."/>
            <person name="Alikhan N.F."/>
            <person name="Baker D."/>
            <person name="Gharbi K."/>
            <person name="Hall N."/>
            <person name="Watson M."/>
            <person name="Adriaenssens E.M."/>
            <person name="Foster-Nyarko E."/>
            <person name="Jarju S."/>
            <person name="Secka A."/>
            <person name="Antonio M."/>
            <person name="Oren A."/>
            <person name="Chaudhuri R.R."/>
            <person name="La Ragione R."/>
            <person name="Hildebrand F."/>
            <person name="Pallen M.J."/>
        </authorList>
    </citation>
    <scope>NUCLEOTIDE SEQUENCE</scope>
    <source>
        <strain evidence="4">CHK157-1446</strain>
    </source>
</reference>
<evidence type="ECO:0000256" key="1">
    <source>
        <dbReference type="ARBA" id="ARBA00008814"/>
    </source>
</evidence>
<evidence type="ECO:0000256" key="2">
    <source>
        <dbReference type="SAM" id="SignalP"/>
    </source>
</evidence>
<feature type="domain" description="Fe/B12 periplasmic-binding" evidence="3">
    <location>
        <begin position="54"/>
        <end position="308"/>
    </location>
</feature>
<dbReference type="Proteomes" id="UP000823982">
    <property type="component" value="Unassembled WGS sequence"/>
</dbReference>
<dbReference type="PROSITE" id="PS51257">
    <property type="entry name" value="PROKAR_LIPOPROTEIN"/>
    <property type="match status" value="1"/>
</dbReference>
<evidence type="ECO:0000313" key="5">
    <source>
        <dbReference type="Proteomes" id="UP000823982"/>
    </source>
</evidence>
<dbReference type="SUPFAM" id="SSF53807">
    <property type="entry name" value="Helical backbone' metal receptor"/>
    <property type="match status" value="1"/>
</dbReference>
<dbReference type="PANTHER" id="PTHR30535">
    <property type="entry name" value="VITAMIN B12-BINDING PROTEIN"/>
    <property type="match status" value="1"/>
</dbReference>
<sequence length="313" mass="33045">MKIKKILSSVLALIMALSLCACADSDTQDVTGTNEVTEAVDEVLTEDESVSSLALVSTAADITEILDGLGYSANIVIADTYSLGIGDVDDEVCTLDYTNPDVETIISLEPDLVFVSGSSTDGTANPYSVLSDAGVNVIYIPTAESIQGIKDNITTIANNIGAPDAANALIESIDSAVEDAYAAAESYGGELSVYFEISAAPWLYSFGSQTYLDEIISICGGRNIYADQAGWISNTEESVIAADPDVIITNVMYDGYDFNEIYSRAGWDVLKAVKNSCVYSVDANASSRGSQNIVIAIEQISNAISDAQSKYNG</sequence>
<dbReference type="InterPro" id="IPR002491">
    <property type="entry name" value="ABC_transptr_periplasmic_BD"/>
</dbReference>
<protein>
    <submittedName>
        <fullName evidence="4">ABC transporter substrate-binding protein</fullName>
    </submittedName>
</protein>
<dbReference type="Pfam" id="PF01497">
    <property type="entry name" value="Peripla_BP_2"/>
    <property type="match status" value="1"/>
</dbReference>
<proteinExistence type="inferred from homology"/>
<comment type="caution">
    <text evidence="4">The sequence shown here is derived from an EMBL/GenBank/DDBJ whole genome shotgun (WGS) entry which is preliminary data.</text>
</comment>
<dbReference type="AlphaFoldDB" id="A0A9D1JIW6"/>
<accession>A0A9D1JIW6</accession>
<name>A0A9D1JIW6_9FIRM</name>
<comment type="similarity">
    <text evidence="1">Belongs to the bacterial solute-binding protein 8 family.</text>
</comment>
<evidence type="ECO:0000313" key="4">
    <source>
        <dbReference type="EMBL" id="HIS25155.1"/>
    </source>
</evidence>
<evidence type="ECO:0000259" key="3">
    <source>
        <dbReference type="PROSITE" id="PS50983"/>
    </source>
</evidence>
<keyword evidence="2" id="KW-0732">Signal</keyword>
<organism evidence="4 5">
    <name type="scientific">Candidatus Faeciplasma gallinarum</name>
    <dbReference type="NCBI Taxonomy" id="2840799"/>
    <lineage>
        <taxon>Bacteria</taxon>
        <taxon>Bacillati</taxon>
        <taxon>Bacillota</taxon>
        <taxon>Clostridia</taxon>
        <taxon>Eubacteriales</taxon>
        <taxon>Oscillospiraceae</taxon>
        <taxon>Oscillospiraceae incertae sedis</taxon>
        <taxon>Candidatus Faeciplasma</taxon>
    </lineage>
</organism>
<dbReference type="EMBL" id="DVIR01000065">
    <property type="protein sequence ID" value="HIS25155.1"/>
    <property type="molecule type" value="Genomic_DNA"/>
</dbReference>
<reference evidence="4" key="1">
    <citation type="submission" date="2020-10" db="EMBL/GenBank/DDBJ databases">
        <authorList>
            <person name="Gilroy R."/>
        </authorList>
    </citation>
    <scope>NUCLEOTIDE SEQUENCE</scope>
    <source>
        <strain evidence="4">CHK157-1446</strain>
    </source>
</reference>
<dbReference type="InterPro" id="IPR050902">
    <property type="entry name" value="ABC_Transporter_SBP"/>
</dbReference>
<dbReference type="PANTHER" id="PTHR30535:SF34">
    <property type="entry name" value="MOLYBDATE-BINDING PROTEIN MOLA"/>
    <property type="match status" value="1"/>
</dbReference>
<dbReference type="Gene3D" id="3.40.50.1980">
    <property type="entry name" value="Nitrogenase molybdenum iron protein domain"/>
    <property type="match status" value="2"/>
</dbReference>
<feature type="chain" id="PRO_5039479587" evidence="2">
    <location>
        <begin position="24"/>
        <end position="313"/>
    </location>
</feature>
<feature type="signal peptide" evidence="2">
    <location>
        <begin position="1"/>
        <end position="23"/>
    </location>
</feature>
<gene>
    <name evidence="4" type="ORF">IAD01_07135</name>
</gene>